<dbReference type="InterPro" id="IPR007052">
    <property type="entry name" value="CS_dom"/>
</dbReference>
<evidence type="ECO:0000259" key="3">
    <source>
        <dbReference type="PROSITE" id="PS51203"/>
    </source>
</evidence>
<dbReference type="GO" id="GO:0005737">
    <property type="term" value="C:cytoplasm"/>
    <property type="evidence" value="ECO:0007669"/>
    <property type="project" value="TreeGrafter"/>
</dbReference>
<dbReference type="Pfam" id="PF04969">
    <property type="entry name" value="CS"/>
    <property type="match status" value="1"/>
</dbReference>
<accession>A0A226CZG8</accession>
<reference evidence="4 5" key="1">
    <citation type="submission" date="2015-12" db="EMBL/GenBank/DDBJ databases">
        <title>The genome of Folsomia candida.</title>
        <authorList>
            <person name="Faddeeva A."/>
            <person name="Derks M.F."/>
            <person name="Anvar Y."/>
            <person name="Smit S."/>
            <person name="Van Straalen N."/>
            <person name="Roelofs D."/>
        </authorList>
    </citation>
    <scope>NUCLEOTIDE SEQUENCE [LARGE SCALE GENOMIC DNA]</scope>
    <source>
        <strain evidence="4 5">VU population</strain>
        <tissue evidence="4">Whole body</tissue>
    </source>
</reference>
<feature type="compositionally biased region" description="Polar residues" evidence="2">
    <location>
        <begin position="309"/>
        <end position="321"/>
    </location>
</feature>
<dbReference type="SUPFAM" id="SSF49764">
    <property type="entry name" value="HSP20-like chaperones"/>
    <property type="match status" value="1"/>
</dbReference>
<evidence type="ECO:0000256" key="1">
    <source>
        <dbReference type="ARBA" id="ARBA00022553"/>
    </source>
</evidence>
<dbReference type="GO" id="GO:0051082">
    <property type="term" value="F:unfolded protein binding"/>
    <property type="evidence" value="ECO:0007669"/>
    <property type="project" value="TreeGrafter"/>
</dbReference>
<dbReference type="Pfam" id="PF14050">
    <property type="entry name" value="Nudc_N"/>
    <property type="match status" value="1"/>
</dbReference>
<dbReference type="Proteomes" id="UP000198287">
    <property type="component" value="Unassembled WGS sequence"/>
</dbReference>
<dbReference type="InterPro" id="IPR037898">
    <property type="entry name" value="NudC_fam"/>
</dbReference>
<evidence type="ECO:0000256" key="2">
    <source>
        <dbReference type="SAM" id="MobiDB-lite"/>
    </source>
</evidence>
<dbReference type="OMA" id="LWWDRLF"/>
<gene>
    <name evidence="4" type="ORF">Fcan01_27205</name>
</gene>
<sequence>MTSEACEAALDAALQNCGNVDAFLDNVFGFLARRRGRTDFYVECPPEGGRFGFPPGHAESLVRSNFVKWKKYFSEQSSPLLNFKAPSPTTSSVQASCQVNEVIKSTNVVDPSATSPSEIIVPKCLVVPDEGGNSGKDDAHNGRVTEKYSWSQTIAEVDVTIPIGQHVRKGKQMQVMIESGRIFIAETGSIDSPIVEGNLSFPVKKDDCYWNLLPGECVRIWLQKSQERWWQALLEGEELLEMSQIEAVRPMEELDQEEQMKIQELCWNEERKRQGLPTSEDMKMQEILEKAWNADGSPFKGTPIDPSIIQFSPQNQSTFFSPQPDKS</sequence>
<proteinExistence type="predicted"/>
<dbReference type="PANTHER" id="PTHR12356">
    <property type="entry name" value="NUCLEAR MOVEMENT PROTEIN NUDC"/>
    <property type="match status" value="1"/>
</dbReference>
<comment type="caution">
    <text evidence="4">The sequence shown here is derived from an EMBL/GenBank/DDBJ whole genome shotgun (WGS) entry which is preliminary data.</text>
</comment>
<dbReference type="InterPro" id="IPR008978">
    <property type="entry name" value="HSP20-like_chaperone"/>
</dbReference>
<name>A0A226CZG8_FOLCA</name>
<evidence type="ECO:0000313" key="5">
    <source>
        <dbReference type="Proteomes" id="UP000198287"/>
    </source>
</evidence>
<dbReference type="EMBL" id="LNIX01000049">
    <property type="protein sequence ID" value="OXA38014.1"/>
    <property type="molecule type" value="Genomic_DNA"/>
</dbReference>
<dbReference type="CDD" id="cd06467">
    <property type="entry name" value="p23_NUDC_like"/>
    <property type="match status" value="1"/>
</dbReference>
<dbReference type="GO" id="GO:0006457">
    <property type="term" value="P:protein folding"/>
    <property type="evidence" value="ECO:0007669"/>
    <property type="project" value="TreeGrafter"/>
</dbReference>
<evidence type="ECO:0000313" key="4">
    <source>
        <dbReference type="EMBL" id="OXA38014.1"/>
    </source>
</evidence>
<dbReference type="InterPro" id="IPR025934">
    <property type="entry name" value="NudC_N_dom"/>
</dbReference>
<dbReference type="OrthoDB" id="515366at2759"/>
<dbReference type="PROSITE" id="PS51203">
    <property type="entry name" value="CS"/>
    <property type="match status" value="1"/>
</dbReference>
<feature type="domain" description="CS" evidence="3">
    <location>
        <begin position="143"/>
        <end position="234"/>
    </location>
</feature>
<dbReference type="STRING" id="158441.A0A226CZG8"/>
<organism evidence="4 5">
    <name type="scientific">Folsomia candida</name>
    <name type="common">Springtail</name>
    <dbReference type="NCBI Taxonomy" id="158441"/>
    <lineage>
        <taxon>Eukaryota</taxon>
        <taxon>Metazoa</taxon>
        <taxon>Ecdysozoa</taxon>
        <taxon>Arthropoda</taxon>
        <taxon>Hexapoda</taxon>
        <taxon>Collembola</taxon>
        <taxon>Entomobryomorpha</taxon>
        <taxon>Isotomoidea</taxon>
        <taxon>Isotomidae</taxon>
        <taxon>Proisotominae</taxon>
        <taxon>Folsomia</taxon>
    </lineage>
</organism>
<keyword evidence="5" id="KW-1185">Reference proteome</keyword>
<feature type="region of interest" description="Disordered" evidence="2">
    <location>
        <begin position="294"/>
        <end position="327"/>
    </location>
</feature>
<dbReference type="AlphaFoldDB" id="A0A226CZG8"/>
<dbReference type="PANTHER" id="PTHR12356:SF19">
    <property type="entry name" value="NUDC DOMAIN-CONTAINING PROTEIN 3"/>
    <property type="match status" value="1"/>
</dbReference>
<keyword evidence="1" id="KW-0597">Phosphoprotein</keyword>
<dbReference type="Gene3D" id="2.60.40.790">
    <property type="match status" value="1"/>
</dbReference>
<protein>
    <submittedName>
        <fullName evidence="4">NudC domain-containing protein 3</fullName>
    </submittedName>
</protein>